<dbReference type="GO" id="GO:0006508">
    <property type="term" value="P:proteolysis"/>
    <property type="evidence" value="ECO:0007669"/>
    <property type="project" value="InterPro"/>
</dbReference>
<evidence type="ECO:0000313" key="2">
    <source>
        <dbReference type="EMBL" id="CAA3014108.1"/>
    </source>
</evidence>
<evidence type="ECO:0000313" key="3">
    <source>
        <dbReference type="Proteomes" id="UP000594638"/>
    </source>
</evidence>
<evidence type="ECO:0000259" key="1">
    <source>
        <dbReference type="Pfam" id="PF19310"/>
    </source>
</evidence>
<dbReference type="Pfam" id="PF19310">
    <property type="entry name" value="TOP_N"/>
    <property type="match status" value="2"/>
</dbReference>
<dbReference type="AlphaFoldDB" id="A0A8S0U764"/>
<name>A0A8S0U764_OLEEU</name>
<accession>A0A8S0U764</accession>
<dbReference type="PANTHER" id="PTHR11804:SF83">
    <property type="entry name" value="LD37516P"/>
    <property type="match status" value="1"/>
</dbReference>
<protein>
    <recommendedName>
        <fullName evidence="1">Oligopeptidase A N-terminal domain-containing protein</fullName>
    </recommendedName>
</protein>
<dbReference type="PANTHER" id="PTHR11804">
    <property type="entry name" value="PROTEASE M3 THIMET OLIGOPEPTIDASE-RELATED"/>
    <property type="match status" value="1"/>
</dbReference>
<dbReference type="InterPro" id="IPR045666">
    <property type="entry name" value="OpdA_N"/>
</dbReference>
<proteinExistence type="predicted"/>
<organism evidence="2 3">
    <name type="scientific">Olea europaea subsp. europaea</name>
    <dbReference type="NCBI Taxonomy" id="158383"/>
    <lineage>
        <taxon>Eukaryota</taxon>
        <taxon>Viridiplantae</taxon>
        <taxon>Streptophyta</taxon>
        <taxon>Embryophyta</taxon>
        <taxon>Tracheophyta</taxon>
        <taxon>Spermatophyta</taxon>
        <taxon>Magnoliopsida</taxon>
        <taxon>eudicotyledons</taxon>
        <taxon>Gunneridae</taxon>
        <taxon>Pentapetalae</taxon>
        <taxon>asterids</taxon>
        <taxon>lamiids</taxon>
        <taxon>Lamiales</taxon>
        <taxon>Oleaceae</taxon>
        <taxon>Oleeae</taxon>
        <taxon>Olea</taxon>
    </lineage>
</organism>
<reference evidence="2 3" key="1">
    <citation type="submission" date="2019-12" db="EMBL/GenBank/DDBJ databases">
        <authorList>
            <person name="Alioto T."/>
            <person name="Alioto T."/>
            <person name="Gomez Garrido J."/>
        </authorList>
    </citation>
    <scope>NUCLEOTIDE SEQUENCE [LARGE SCALE GENOMIC DNA]</scope>
</reference>
<dbReference type="GO" id="GO:0004222">
    <property type="term" value="F:metalloendopeptidase activity"/>
    <property type="evidence" value="ECO:0007669"/>
    <property type="project" value="InterPro"/>
</dbReference>
<dbReference type="InterPro" id="IPR045090">
    <property type="entry name" value="Pept_M3A_M3B"/>
</dbReference>
<dbReference type="Gene3D" id="1.10.1370.40">
    <property type="match status" value="1"/>
</dbReference>
<dbReference type="OrthoDB" id="534666at2759"/>
<feature type="domain" description="Oligopeptidase A N-terminal" evidence="1">
    <location>
        <begin position="32"/>
        <end position="75"/>
    </location>
</feature>
<dbReference type="SUPFAM" id="SSF55486">
    <property type="entry name" value="Metalloproteases ('zincins'), catalytic domain"/>
    <property type="match status" value="1"/>
</dbReference>
<dbReference type="Gramene" id="OE9A121989T1">
    <property type="protein sequence ID" value="OE9A121989C1"/>
    <property type="gene ID" value="OE9A121989"/>
</dbReference>
<dbReference type="EMBL" id="CACTIH010007469">
    <property type="protein sequence ID" value="CAA3014108.1"/>
    <property type="molecule type" value="Genomic_DNA"/>
</dbReference>
<comment type="caution">
    <text evidence="2">The sequence shown here is derived from an EMBL/GenBank/DDBJ whole genome shotgun (WGS) entry which is preliminary data.</text>
</comment>
<dbReference type="GO" id="GO:0006518">
    <property type="term" value="P:peptide metabolic process"/>
    <property type="evidence" value="ECO:0007669"/>
    <property type="project" value="TreeGrafter"/>
</dbReference>
<keyword evidence="3" id="KW-1185">Reference proteome</keyword>
<dbReference type="Proteomes" id="UP000594638">
    <property type="component" value="Unassembled WGS sequence"/>
</dbReference>
<gene>
    <name evidence="2" type="ORF">OLEA9_A121989</name>
</gene>
<sequence>MESVSITTELHIPSVRYHRTKTSSPRNSISAKKTLEPTWPKLVVPLEKIIDRLSVVWGIVKHLSSVKDSPKLRRQSNKFRAIRDSSDWETLSDVRKRVVELKLKEAVLDGVSLEDIERERFNQIQLELAKLSQKFEENIIDATKMFEKIIIDKKEVEGIPLIALTVAAEKAVLKGYAKATADDGCPMGYYIGRPKL</sequence>
<feature type="domain" description="Oligopeptidase A N-terminal" evidence="1">
    <location>
        <begin position="77"/>
        <end position="117"/>
    </location>
</feature>